<keyword evidence="2" id="KW-1185">Reference proteome</keyword>
<dbReference type="EMBL" id="CP182909">
    <property type="protein sequence ID" value="XPM64811.1"/>
    <property type="molecule type" value="Genomic_DNA"/>
</dbReference>
<name>A0ACD5GWW4_9CYAN</name>
<organism evidence="1 2">
    <name type="scientific">Desertifilum tharense IPPAS B-1220</name>
    <dbReference type="NCBI Taxonomy" id="1781255"/>
    <lineage>
        <taxon>Bacteria</taxon>
        <taxon>Bacillati</taxon>
        <taxon>Cyanobacteriota</taxon>
        <taxon>Cyanophyceae</taxon>
        <taxon>Desertifilales</taxon>
        <taxon>Desertifilaceae</taxon>
        <taxon>Desertifilum</taxon>
    </lineage>
</organism>
<evidence type="ECO:0000313" key="2">
    <source>
        <dbReference type="Proteomes" id="UP000095472"/>
    </source>
</evidence>
<protein>
    <submittedName>
        <fullName evidence="1">Uncharacterized protein</fullName>
    </submittedName>
</protein>
<dbReference type="Proteomes" id="UP000095472">
    <property type="component" value="Chromosome"/>
</dbReference>
<reference evidence="1 2" key="1">
    <citation type="journal article" date="2016" name="Genome Announc.">
        <title>Draft Genome Sequence of the Thermotolerant Cyanobacterium Desertifilum sp. IPPAS B-1220.</title>
        <authorList>
            <person name="Mironov K.S."/>
            <person name="Sinetova M.A."/>
            <person name="Bolatkhan K."/>
            <person name="Zayadan B.K."/>
            <person name="Ustinova V.V."/>
            <person name="Kupriyanova E.V."/>
            <person name="Skrypnik A.N."/>
            <person name="Gogoleva N.E."/>
            <person name="Gogolev Y.V."/>
            <person name="Los D.A."/>
        </authorList>
    </citation>
    <scope>NUCLEOTIDE SEQUENCE [LARGE SCALE GENOMIC DNA]</scope>
    <source>
        <strain evidence="1 2">IPPAS B-1220</strain>
    </source>
</reference>
<accession>A0ACD5GWW4</accession>
<gene>
    <name evidence="1" type="ORF">BH720_002320</name>
</gene>
<proteinExistence type="predicted"/>
<sequence length="47" mass="4612">MVSLGGTPNAFQFDGNSTGLILNQGRLGVDAGASLTLLGGTSSTPAF</sequence>
<evidence type="ECO:0000313" key="1">
    <source>
        <dbReference type="EMBL" id="XPM64811.1"/>
    </source>
</evidence>